<dbReference type="RefSeq" id="WP_132592199.1">
    <property type="nucleotide sequence ID" value="NZ_SMKO01000006.1"/>
</dbReference>
<dbReference type="Gene3D" id="1.10.357.10">
    <property type="entry name" value="Tetracycline Repressor, domain 2"/>
    <property type="match status" value="1"/>
</dbReference>
<keyword evidence="8" id="KW-1185">Reference proteome</keyword>
<gene>
    <name evidence="7" type="ORF">E1292_04330</name>
</gene>
<evidence type="ECO:0000313" key="7">
    <source>
        <dbReference type="EMBL" id="TDD11746.1"/>
    </source>
</evidence>
<keyword evidence="5" id="KW-1133">Transmembrane helix</keyword>
<keyword evidence="2 4" id="KW-0238">DNA-binding</keyword>
<keyword evidence="5" id="KW-0472">Membrane</keyword>
<evidence type="ECO:0000256" key="1">
    <source>
        <dbReference type="ARBA" id="ARBA00023015"/>
    </source>
</evidence>
<sequence>MGRRAKFSQDQILDAALAIVAGSGPGAATMAAIAARLDGPTGSLYHRFGSRDLLIATLWLRTVRRFQDGFVSALAAGDAEAAALHVPRWCRAHPAEAALLLLHRREDLAARWPAELGHALDRCDARVAAALNDFAARSGVDRERLVFAVVDVPYGAVRRHLLGRRSPPSSVDELIVSACRAVLA</sequence>
<evidence type="ECO:0000256" key="3">
    <source>
        <dbReference type="ARBA" id="ARBA00023163"/>
    </source>
</evidence>
<name>A0A4V2YCJ0_9ACTN</name>
<feature type="transmembrane region" description="Helical" evidence="5">
    <location>
        <begin position="12"/>
        <end position="35"/>
    </location>
</feature>
<keyword evidence="1" id="KW-0805">Transcription regulation</keyword>
<dbReference type="SUPFAM" id="SSF46689">
    <property type="entry name" value="Homeodomain-like"/>
    <property type="match status" value="1"/>
</dbReference>
<dbReference type="EMBL" id="SMKO01000006">
    <property type="protein sequence ID" value="TDD11746.1"/>
    <property type="molecule type" value="Genomic_DNA"/>
</dbReference>
<evidence type="ECO:0000259" key="6">
    <source>
        <dbReference type="PROSITE" id="PS50977"/>
    </source>
</evidence>
<dbReference type="PANTHER" id="PTHR30055">
    <property type="entry name" value="HTH-TYPE TRANSCRIPTIONAL REGULATOR RUTR"/>
    <property type="match status" value="1"/>
</dbReference>
<dbReference type="PROSITE" id="PS50977">
    <property type="entry name" value="HTH_TETR_2"/>
    <property type="match status" value="1"/>
</dbReference>
<dbReference type="PANTHER" id="PTHR30055:SF234">
    <property type="entry name" value="HTH-TYPE TRANSCRIPTIONAL REGULATOR BETI"/>
    <property type="match status" value="1"/>
</dbReference>
<accession>A0A4V2YCJ0</accession>
<evidence type="ECO:0000256" key="2">
    <source>
        <dbReference type="ARBA" id="ARBA00023125"/>
    </source>
</evidence>
<dbReference type="InterPro" id="IPR009057">
    <property type="entry name" value="Homeodomain-like_sf"/>
</dbReference>
<proteinExistence type="predicted"/>
<dbReference type="GO" id="GO:0000976">
    <property type="term" value="F:transcription cis-regulatory region binding"/>
    <property type="evidence" value="ECO:0007669"/>
    <property type="project" value="TreeGrafter"/>
</dbReference>
<dbReference type="Proteomes" id="UP000295258">
    <property type="component" value="Unassembled WGS sequence"/>
</dbReference>
<feature type="DNA-binding region" description="H-T-H motif" evidence="4">
    <location>
        <begin position="29"/>
        <end position="48"/>
    </location>
</feature>
<evidence type="ECO:0000256" key="5">
    <source>
        <dbReference type="SAM" id="Phobius"/>
    </source>
</evidence>
<feature type="domain" description="HTH tetR-type" evidence="6">
    <location>
        <begin position="6"/>
        <end position="66"/>
    </location>
</feature>
<dbReference type="Pfam" id="PF00440">
    <property type="entry name" value="TetR_N"/>
    <property type="match status" value="1"/>
</dbReference>
<comment type="caution">
    <text evidence="7">The sequence shown here is derived from an EMBL/GenBank/DDBJ whole genome shotgun (WGS) entry which is preliminary data.</text>
</comment>
<dbReference type="InterPro" id="IPR001647">
    <property type="entry name" value="HTH_TetR"/>
</dbReference>
<evidence type="ECO:0000313" key="8">
    <source>
        <dbReference type="Proteomes" id="UP000295258"/>
    </source>
</evidence>
<keyword evidence="5" id="KW-0812">Transmembrane</keyword>
<evidence type="ECO:0000256" key="4">
    <source>
        <dbReference type="PROSITE-ProRule" id="PRU00335"/>
    </source>
</evidence>
<dbReference type="AlphaFoldDB" id="A0A4V2YCJ0"/>
<dbReference type="InterPro" id="IPR050109">
    <property type="entry name" value="HTH-type_TetR-like_transc_reg"/>
</dbReference>
<protein>
    <submittedName>
        <fullName evidence="7">TetR/AcrR family transcriptional regulator</fullName>
    </submittedName>
</protein>
<dbReference type="GO" id="GO:0003700">
    <property type="term" value="F:DNA-binding transcription factor activity"/>
    <property type="evidence" value="ECO:0007669"/>
    <property type="project" value="TreeGrafter"/>
</dbReference>
<reference evidence="7 8" key="1">
    <citation type="submission" date="2019-03" db="EMBL/GenBank/DDBJ databases">
        <title>Draft genome sequences of novel Actinobacteria.</title>
        <authorList>
            <person name="Sahin N."/>
            <person name="Ay H."/>
            <person name="Saygin H."/>
        </authorList>
    </citation>
    <scope>NUCLEOTIDE SEQUENCE [LARGE SCALE GENOMIC DNA]</scope>
    <source>
        <strain evidence="7 8">KC310</strain>
    </source>
</reference>
<keyword evidence="3" id="KW-0804">Transcription</keyword>
<organism evidence="7 8">
    <name type="scientific">Nonomuraea deserti</name>
    <dbReference type="NCBI Taxonomy" id="1848322"/>
    <lineage>
        <taxon>Bacteria</taxon>
        <taxon>Bacillati</taxon>
        <taxon>Actinomycetota</taxon>
        <taxon>Actinomycetes</taxon>
        <taxon>Streptosporangiales</taxon>
        <taxon>Streptosporangiaceae</taxon>
        <taxon>Nonomuraea</taxon>
    </lineage>
</organism>